<protein>
    <recommendedName>
        <fullName evidence="3">NTP pyrophosphohydrolase MazG putative catalytic core domain-containing protein</fullName>
    </recommendedName>
</protein>
<proteinExistence type="predicted"/>
<dbReference type="RefSeq" id="WP_281276447.1">
    <property type="nucleotide sequence ID" value="NZ_BIFS01000002.1"/>
</dbReference>
<name>A0A402AWJ3_9CHLR</name>
<evidence type="ECO:0000313" key="1">
    <source>
        <dbReference type="EMBL" id="GCE23403.1"/>
    </source>
</evidence>
<organism evidence="1 2">
    <name type="scientific">Dictyobacter kobayashii</name>
    <dbReference type="NCBI Taxonomy" id="2014872"/>
    <lineage>
        <taxon>Bacteria</taxon>
        <taxon>Bacillati</taxon>
        <taxon>Chloroflexota</taxon>
        <taxon>Ktedonobacteria</taxon>
        <taxon>Ktedonobacterales</taxon>
        <taxon>Dictyobacteraceae</taxon>
        <taxon>Dictyobacter</taxon>
    </lineage>
</organism>
<dbReference type="AlphaFoldDB" id="A0A402AWJ3"/>
<comment type="caution">
    <text evidence="1">The sequence shown here is derived from an EMBL/GenBank/DDBJ whole genome shotgun (WGS) entry which is preliminary data.</text>
</comment>
<accession>A0A402AWJ3</accession>
<sequence>MTLLCETVGLTLDDVMQANVDKLRQRYPDGFDVQRSQSRQE</sequence>
<gene>
    <name evidence="1" type="ORF">KDK_72030</name>
</gene>
<reference evidence="2" key="1">
    <citation type="submission" date="2018-12" db="EMBL/GenBank/DDBJ databases">
        <title>Tengunoibacter tsumagoiensis gen. nov., sp. nov., Dictyobacter kobayashii sp. nov., D. alpinus sp. nov., and D. joshuensis sp. nov. and description of Dictyobacteraceae fam. nov. within the order Ktedonobacterales isolated from Tengu-no-mugimeshi.</title>
        <authorList>
            <person name="Wang C.M."/>
            <person name="Zheng Y."/>
            <person name="Sakai Y."/>
            <person name="Toyoda A."/>
            <person name="Minakuchi Y."/>
            <person name="Abe K."/>
            <person name="Yokota A."/>
            <person name="Yabe S."/>
        </authorList>
    </citation>
    <scope>NUCLEOTIDE SEQUENCE [LARGE SCALE GENOMIC DNA]</scope>
    <source>
        <strain evidence="2">Uno11</strain>
    </source>
</reference>
<dbReference type="Proteomes" id="UP000287188">
    <property type="component" value="Unassembled WGS sequence"/>
</dbReference>
<dbReference type="EMBL" id="BIFS01000002">
    <property type="protein sequence ID" value="GCE23403.1"/>
    <property type="molecule type" value="Genomic_DNA"/>
</dbReference>
<keyword evidence="2" id="KW-1185">Reference proteome</keyword>
<evidence type="ECO:0008006" key="3">
    <source>
        <dbReference type="Google" id="ProtNLM"/>
    </source>
</evidence>
<evidence type="ECO:0000313" key="2">
    <source>
        <dbReference type="Proteomes" id="UP000287188"/>
    </source>
</evidence>